<dbReference type="EMBL" id="CM014096">
    <property type="protein sequence ID" value="TKS87310.1"/>
    <property type="molecule type" value="Genomic_DNA"/>
</dbReference>
<feature type="compositionally biased region" description="Polar residues" evidence="1">
    <location>
        <begin position="278"/>
        <end position="299"/>
    </location>
</feature>
<keyword evidence="3" id="KW-1185">Reference proteome</keyword>
<feature type="region of interest" description="Disordered" evidence="1">
    <location>
        <begin position="1"/>
        <end position="25"/>
    </location>
</feature>
<dbReference type="GO" id="GO:0032259">
    <property type="term" value="P:methylation"/>
    <property type="evidence" value="ECO:0007669"/>
    <property type="project" value="UniProtKB-KW"/>
</dbReference>
<dbReference type="AlphaFoldDB" id="A0A4U5VHT6"/>
<dbReference type="InterPro" id="IPR046341">
    <property type="entry name" value="SET_dom_sf"/>
</dbReference>
<reference evidence="2 3" key="1">
    <citation type="submission" date="2019-01" db="EMBL/GenBank/DDBJ databases">
        <title>Genome Assembly of Collichthys lucidus.</title>
        <authorList>
            <person name="Cai M."/>
            <person name="Xiao S."/>
        </authorList>
    </citation>
    <scope>NUCLEOTIDE SEQUENCE [LARGE SCALE GENOMIC DNA]</scope>
    <source>
        <strain evidence="2">JT15FE1705JMU</strain>
        <tissue evidence="2">Muscle</tissue>
    </source>
</reference>
<evidence type="ECO:0000256" key="1">
    <source>
        <dbReference type="SAM" id="MobiDB-lite"/>
    </source>
</evidence>
<evidence type="ECO:0000313" key="2">
    <source>
        <dbReference type="EMBL" id="TKS87310.1"/>
    </source>
</evidence>
<feature type="compositionally biased region" description="Acidic residues" evidence="1">
    <location>
        <begin position="198"/>
        <end position="211"/>
    </location>
</feature>
<keyword evidence="2" id="KW-0808">Transferase</keyword>
<dbReference type="InterPro" id="IPR051760">
    <property type="entry name" value="KMT5A"/>
</dbReference>
<feature type="compositionally biased region" description="Basic and acidic residues" evidence="1">
    <location>
        <begin position="212"/>
        <end position="222"/>
    </location>
</feature>
<evidence type="ECO:0000313" key="3">
    <source>
        <dbReference type="Proteomes" id="UP000298787"/>
    </source>
</evidence>
<dbReference type="STRING" id="240159.A0A4U5VHT6"/>
<accession>A0A4U5VHT6</accession>
<dbReference type="GO" id="GO:0006357">
    <property type="term" value="P:regulation of transcription by RNA polymerase II"/>
    <property type="evidence" value="ECO:0007669"/>
    <property type="project" value="TreeGrafter"/>
</dbReference>
<feature type="region of interest" description="Disordered" evidence="1">
    <location>
        <begin position="274"/>
        <end position="299"/>
    </location>
</feature>
<proteinExistence type="predicted"/>
<keyword evidence="2" id="KW-0489">Methyltransferase</keyword>
<dbReference type="InterPro" id="IPR046370">
    <property type="entry name" value="MAML_N_sf"/>
</dbReference>
<dbReference type="SUPFAM" id="SSF82199">
    <property type="entry name" value="SET domain"/>
    <property type="match status" value="1"/>
</dbReference>
<dbReference type="Proteomes" id="UP000298787">
    <property type="component" value="Chromosome 19"/>
</dbReference>
<dbReference type="GO" id="GO:0005634">
    <property type="term" value="C:nucleus"/>
    <property type="evidence" value="ECO:0007669"/>
    <property type="project" value="TreeGrafter"/>
</dbReference>
<name>A0A4U5VHT6_COLLU</name>
<dbReference type="GO" id="GO:0005700">
    <property type="term" value="C:polytene chromosome"/>
    <property type="evidence" value="ECO:0007669"/>
    <property type="project" value="TreeGrafter"/>
</dbReference>
<sequence length="411" mass="47308">MERRDISDSTAKKEMKTTRTARHPHQLVAARKAQKLKAHHDSCEKRYKKANTKRLNDERERTLFLHDKLNTMLCPFLYIALQFDMPPRLSPLEDACHHAGLKIDKTQKLDVKFINAVKGRGLFAVGFCKGDFVVEYRGDLIDDVEAERRRKVYHPSCAAFFFLFKWRGKAWCSTWGEWRRMAACRSRGGRRRQCEGGEAGEEEEEEEEEGEEPQRRWRRLELETAATHRRRRRSSPSLRPTEARTENIQQLSVFSGDRYKDVCFNAACQRDHKAASPETCTGSAAADSSAQTARSVHVSETAQTDRLLEVCRKVKVDSDEVTQQDFGSEPREVAQAGSRTRIHLWSFTENQRSMKKSAQVKINDVKNKSIFSNHTWTFSLSTYCTTSATSKHYSRKDARGERVVSTHAEIL</sequence>
<feature type="region of interest" description="Disordered" evidence="1">
    <location>
        <begin position="191"/>
        <end position="246"/>
    </location>
</feature>
<gene>
    <name evidence="2" type="ORF">D9C73_021434</name>
</gene>
<dbReference type="Gene3D" id="2.170.270.10">
    <property type="entry name" value="SET domain"/>
    <property type="match status" value="1"/>
</dbReference>
<dbReference type="Gene3D" id="6.10.250.970">
    <property type="match status" value="1"/>
</dbReference>
<dbReference type="PANTHER" id="PTHR46167:SF1">
    <property type="entry name" value="N-LYSINE METHYLTRANSFERASE KMT5A"/>
    <property type="match status" value="1"/>
</dbReference>
<feature type="compositionally biased region" description="Basic and acidic residues" evidence="1">
    <location>
        <begin position="1"/>
        <end position="17"/>
    </location>
</feature>
<organism evidence="2 3">
    <name type="scientific">Collichthys lucidus</name>
    <name type="common">Big head croaker</name>
    <name type="synonym">Sciaena lucida</name>
    <dbReference type="NCBI Taxonomy" id="240159"/>
    <lineage>
        <taxon>Eukaryota</taxon>
        <taxon>Metazoa</taxon>
        <taxon>Chordata</taxon>
        <taxon>Craniata</taxon>
        <taxon>Vertebrata</taxon>
        <taxon>Euteleostomi</taxon>
        <taxon>Actinopterygii</taxon>
        <taxon>Neopterygii</taxon>
        <taxon>Teleostei</taxon>
        <taxon>Neoteleostei</taxon>
        <taxon>Acanthomorphata</taxon>
        <taxon>Eupercaria</taxon>
        <taxon>Sciaenidae</taxon>
        <taxon>Collichthys</taxon>
    </lineage>
</organism>
<dbReference type="GO" id="GO:0042799">
    <property type="term" value="F:histone H4K20 methyltransferase activity"/>
    <property type="evidence" value="ECO:0007669"/>
    <property type="project" value="TreeGrafter"/>
</dbReference>
<dbReference type="GO" id="GO:0043516">
    <property type="term" value="P:regulation of DNA damage response, signal transduction by p53 class mediator"/>
    <property type="evidence" value="ECO:0007669"/>
    <property type="project" value="TreeGrafter"/>
</dbReference>
<protein>
    <submittedName>
        <fullName evidence="2">N-lysine methyltransferase KMT5A</fullName>
    </submittedName>
</protein>
<dbReference type="PANTHER" id="PTHR46167">
    <property type="entry name" value="N-LYSINE METHYLTRANSFERASE KMT5A"/>
    <property type="match status" value="1"/>
</dbReference>